<organism evidence="2 3">
    <name type="scientific">Austropuccinia psidii MF-1</name>
    <dbReference type="NCBI Taxonomy" id="1389203"/>
    <lineage>
        <taxon>Eukaryota</taxon>
        <taxon>Fungi</taxon>
        <taxon>Dikarya</taxon>
        <taxon>Basidiomycota</taxon>
        <taxon>Pucciniomycotina</taxon>
        <taxon>Pucciniomycetes</taxon>
        <taxon>Pucciniales</taxon>
        <taxon>Sphaerophragmiaceae</taxon>
        <taxon>Austropuccinia</taxon>
    </lineage>
</organism>
<feature type="compositionally biased region" description="Polar residues" evidence="1">
    <location>
        <begin position="18"/>
        <end position="37"/>
    </location>
</feature>
<feature type="region of interest" description="Disordered" evidence="1">
    <location>
        <begin position="1"/>
        <end position="79"/>
    </location>
</feature>
<feature type="region of interest" description="Disordered" evidence="1">
    <location>
        <begin position="195"/>
        <end position="240"/>
    </location>
</feature>
<keyword evidence="3" id="KW-1185">Reference proteome</keyword>
<dbReference type="AlphaFoldDB" id="A0A9Q3CY40"/>
<dbReference type="EMBL" id="AVOT02010629">
    <property type="protein sequence ID" value="MBW0490536.1"/>
    <property type="molecule type" value="Genomic_DNA"/>
</dbReference>
<feature type="region of interest" description="Disordered" evidence="1">
    <location>
        <begin position="101"/>
        <end position="122"/>
    </location>
</feature>
<feature type="region of interest" description="Disordered" evidence="1">
    <location>
        <begin position="162"/>
        <end position="181"/>
    </location>
</feature>
<reference evidence="2" key="1">
    <citation type="submission" date="2021-03" db="EMBL/GenBank/DDBJ databases">
        <title>Draft genome sequence of rust myrtle Austropuccinia psidii MF-1, a brazilian biotype.</title>
        <authorList>
            <person name="Quecine M.C."/>
            <person name="Pachon D.M.R."/>
            <person name="Bonatelli M.L."/>
            <person name="Correr F.H."/>
            <person name="Franceschini L.M."/>
            <person name="Leite T.F."/>
            <person name="Margarido G.R.A."/>
            <person name="Almeida C.A."/>
            <person name="Ferrarezi J.A."/>
            <person name="Labate C.A."/>
        </authorList>
    </citation>
    <scope>NUCLEOTIDE SEQUENCE</scope>
    <source>
        <strain evidence="2">MF-1</strain>
    </source>
</reference>
<feature type="compositionally biased region" description="Basic and acidic residues" evidence="1">
    <location>
        <begin position="223"/>
        <end position="233"/>
    </location>
</feature>
<dbReference type="Proteomes" id="UP000765509">
    <property type="component" value="Unassembled WGS sequence"/>
</dbReference>
<accession>A0A9Q3CY40</accession>
<comment type="caution">
    <text evidence="2">The sequence shown here is derived from an EMBL/GenBank/DDBJ whole genome shotgun (WGS) entry which is preliminary data.</text>
</comment>
<gene>
    <name evidence="2" type="ORF">O181_030251</name>
</gene>
<evidence type="ECO:0000313" key="2">
    <source>
        <dbReference type="EMBL" id="MBW0490536.1"/>
    </source>
</evidence>
<protein>
    <submittedName>
        <fullName evidence="2">Uncharacterized protein</fullName>
    </submittedName>
</protein>
<evidence type="ECO:0000256" key="1">
    <source>
        <dbReference type="SAM" id="MobiDB-lite"/>
    </source>
</evidence>
<proteinExistence type="predicted"/>
<feature type="compositionally biased region" description="Polar residues" evidence="1">
    <location>
        <begin position="1"/>
        <end position="11"/>
    </location>
</feature>
<name>A0A9Q3CY40_9BASI</name>
<sequence length="240" mass="27625">METSTPYTEKSTLPRRVNISTQRPTPSHQEITRNTTPIVEIRDKDYNLPRNPSPPSSSTYQPCMPAQMAPSPPLKVPIEGNESAKNTVRAFAKEQAELKKKFMEKPTVKPKPEEEFRPTETKLEDKLTSIANAGYFSNWKPPTIFSSNDHFESHIELRQTKQRMERQAQNQEPKKKAAIPGTYIEEERVIIPTKFQNSNITKPDQPEEEIENIANKNEDEEIPKEKRSSENLKRSKLKPN</sequence>
<evidence type="ECO:0000313" key="3">
    <source>
        <dbReference type="Proteomes" id="UP000765509"/>
    </source>
</evidence>